<evidence type="ECO:0000256" key="1">
    <source>
        <dbReference type="ARBA" id="ARBA00021292"/>
    </source>
</evidence>
<keyword evidence="2" id="KW-0328">Glycosyltransferase</keyword>
<protein>
    <recommendedName>
        <fullName evidence="1">D-inositol 3-phosphate glycosyltransferase</fullName>
    </recommendedName>
</protein>
<accession>A0ABS4WE00</accession>
<evidence type="ECO:0000313" key="6">
    <source>
        <dbReference type="Proteomes" id="UP000766570"/>
    </source>
</evidence>
<dbReference type="EMBL" id="JAGIOE010000001">
    <property type="protein sequence ID" value="MBP2374445.1"/>
    <property type="molecule type" value="Genomic_DNA"/>
</dbReference>
<dbReference type="InterPro" id="IPR028098">
    <property type="entry name" value="Glyco_trans_4-like_N"/>
</dbReference>
<evidence type="ECO:0000256" key="3">
    <source>
        <dbReference type="ARBA" id="ARBA00022679"/>
    </source>
</evidence>
<dbReference type="Gene3D" id="3.40.50.2000">
    <property type="entry name" value="Glycogen Phosphorylase B"/>
    <property type="match status" value="2"/>
</dbReference>
<reference evidence="5 6" key="1">
    <citation type="submission" date="2021-03" db="EMBL/GenBank/DDBJ databases">
        <title>Sequencing the genomes of 1000 actinobacteria strains.</title>
        <authorList>
            <person name="Klenk H.-P."/>
        </authorList>
    </citation>
    <scope>NUCLEOTIDE SEQUENCE [LARGE SCALE GENOMIC DNA]</scope>
    <source>
        <strain evidence="5 6">DSM 15454</strain>
    </source>
</reference>
<evidence type="ECO:0000256" key="2">
    <source>
        <dbReference type="ARBA" id="ARBA00022676"/>
    </source>
</evidence>
<dbReference type="Pfam" id="PF13692">
    <property type="entry name" value="Glyco_trans_1_4"/>
    <property type="match status" value="1"/>
</dbReference>
<name>A0ABS4WE00_9MICC</name>
<dbReference type="PANTHER" id="PTHR45947:SF3">
    <property type="entry name" value="SULFOQUINOVOSYL TRANSFERASE SQD2"/>
    <property type="match status" value="1"/>
</dbReference>
<organism evidence="5 6">
    <name type="scientific">Paeniglutamicibacter psychrophenolicus</name>
    <dbReference type="NCBI Taxonomy" id="257454"/>
    <lineage>
        <taxon>Bacteria</taxon>
        <taxon>Bacillati</taxon>
        <taxon>Actinomycetota</taxon>
        <taxon>Actinomycetes</taxon>
        <taxon>Micrococcales</taxon>
        <taxon>Micrococcaceae</taxon>
        <taxon>Paeniglutamicibacter</taxon>
    </lineage>
</organism>
<dbReference type="Proteomes" id="UP000766570">
    <property type="component" value="Unassembled WGS sequence"/>
</dbReference>
<sequence length="308" mass="34297">MIPKSMFAPRPDLLIATVPALPTLIAGYLISKVRRVPLVVEMRDAWPELLEDSGIVRWKFAERLCVQAIRSIQASASLVITVTPGHAQRLINEGLREVRVVSNGYRFASLPHTRIRHSQASSKLRVLYLGNLGESQGLQEVLDIAAVSQDWMELRIVGQGSASTRLESRAADLGLVDVFVPPVRGEDVLEWYDWADTCVVSLRSDWDSFAYTVPSKLFELAGYGCHITGLVKGEASEIIDKYDLGISVDGDVLAVSRKLRESSTDIKEWKYDPQSMETFRSVYDLESLAVGYHELLTGHLAKIREGRA</sequence>
<keyword evidence="3" id="KW-0808">Transferase</keyword>
<gene>
    <name evidence="5" type="ORF">JOF46_002357</name>
</gene>
<evidence type="ECO:0000259" key="4">
    <source>
        <dbReference type="Pfam" id="PF13579"/>
    </source>
</evidence>
<evidence type="ECO:0000313" key="5">
    <source>
        <dbReference type="EMBL" id="MBP2374445.1"/>
    </source>
</evidence>
<keyword evidence="6" id="KW-1185">Reference proteome</keyword>
<proteinExistence type="predicted"/>
<feature type="domain" description="Glycosyltransferase subfamily 4-like N-terminal" evidence="4">
    <location>
        <begin position="8"/>
        <end position="104"/>
    </location>
</feature>
<dbReference type="Pfam" id="PF13579">
    <property type="entry name" value="Glyco_trans_4_4"/>
    <property type="match status" value="1"/>
</dbReference>
<dbReference type="SUPFAM" id="SSF53756">
    <property type="entry name" value="UDP-Glycosyltransferase/glycogen phosphorylase"/>
    <property type="match status" value="1"/>
</dbReference>
<dbReference type="InterPro" id="IPR050194">
    <property type="entry name" value="Glycosyltransferase_grp1"/>
</dbReference>
<comment type="caution">
    <text evidence="5">The sequence shown here is derived from an EMBL/GenBank/DDBJ whole genome shotgun (WGS) entry which is preliminary data.</text>
</comment>
<dbReference type="PANTHER" id="PTHR45947">
    <property type="entry name" value="SULFOQUINOVOSYL TRANSFERASE SQD2"/>
    <property type="match status" value="1"/>
</dbReference>